<comment type="caution">
    <text evidence="2">The sequence shown here is derived from an EMBL/GenBank/DDBJ whole genome shotgun (WGS) entry which is preliminary data.</text>
</comment>
<keyword evidence="1" id="KW-1133">Transmembrane helix</keyword>
<feature type="transmembrane region" description="Helical" evidence="1">
    <location>
        <begin position="12"/>
        <end position="28"/>
    </location>
</feature>
<evidence type="ECO:0000256" key="1">
    <source>
        <dbReference type="SAM" id="Phobius"/>
    </source>
</evidence>
<evidence type="ECO:0000313" key="3">
    <source>
        <dbReference type="Proteomes" id="UP000652761"/>
    </source>
</evidence>
<evidence type="ECO:0000313" key="2">
    <source>
        <dbReference type="EMBL" id="MQM18485.1"/>
    </source>
</evidence>
<gene>
    <name evidence="2" type="ORF">Taro_051479</name>
</gene>
<proteinExistence type="predicted"/>
<organism evidence="2 3">
    <name type="scientific">Colocasia esculenta</name>
    <name type="common">Wild taro</name>
    <name type="synonym">Arum esculentum</name>
    <dbReference type="NCBI Taxonomy" id="4460"/>
    <lineage>
        <taxon>Eukaryota</taxon>
        <taxon>Viridiplantae</taxon>
        <taxon>Streptophyta</taxon>
        <taxon>Embryophyta</taxon>
        <taxon>Tracheophyta</taxon>
        <taxon>Spermatophyta</taxon>
        <taxon>Magnoliopsida</taxon>
        <taxon>Liliopsida</taxon>
        <taxon>Araceae</taxon>
        <taxon>Aroideae</taxon>
        <taxon>Colocasieae</taxon>
        <taxon>Colocasia</taxon>
    </lineage>
</organism>
<keyword evidence="1" id="KW-0812">Transmembrane</keyword>
<dbReference type="AlphaFoldDB" id="A0A843XH42"/>
<keyword evidence="3" id="KW-1185">Reference proteome</keyword>
<protein>
    <submittedName>
        <fullName evidence="2">Uncharacterized protein</fullName>
    </submittedName>
</protein>
<keyword evidence="1" id="KW-0472">Membrane</keyword>
<reference evidence="2" key="1">
    <citation type="submission" date="2017-07" db="EMBL/GenBank/DDBJ databases">
        <title>Taro Niue Genome Assembly and Annotation.</title>
        <authorList>
            <person name="Atibalentja N."/>
            <person name="Keating K."/>
            <person name="Fields C.J."/>
        </authorList>
    </citation>
    <scope>NUCLEOTIDE SEQUENCE</scope>
    <source>
        <strain evidence="2">Niue_2</strain>
        <tissue evidence="2">Leaf</tissue>
    </source>
</reference>
<sequence>MGLFHWITQRNFNLWSMFFFYIFCWWFDNRPSKHLISFNSEPHKFLQMMQTVDIVLRDLLNFFIQKRNSKMLKNSCQMSNIRQGSEKIFPNCLRDDLRQNQIQVDFDILLHAIHNKSLNICKPIPTTTLRSDNGVVSTQFAVVSTHNPLATEWASGRGSEC</sequence>
<accession>A0A843XH42</accession>
<dbReference type="Proteomes" id="UP000652761">
    <property type="component" value="Unassembled WGS sequence"/>
</dbReference>
<dbReference type="EMBL" id="NMUH01008230">
    <property type="protein sequence ID" value="MQM18485.1"/>
    <property type="molecule type" value="Genomic_DNA"/>
</dbReference>
<name>A0A843XH42_COLES</name>